<accession>A0A6F8XS30</accession>
<dbReference type="Gene3D" id="3.40.50.1000">
    <property type="entry name" value="HAD superfamily/HAD-like"/>
    <property type="match status" value="1"/>
</dbReference>
<dbReference type="Proteomes" id="UP000502508">
    <property type="component" value="Chromosome"/>
</dbReference>
<dbReference type="Gene3D" id="3.40.50.2000">
    <property type="entry name" value="Glycogen Phosphorylase B"/>
    <property type="match status" value="2"/>
</dbReference>
<organism evidence="2 3">
    <name type="scientific">Phytohabitans flavus</name>
    <dbReference type="NCBI Taxonomy" id="1076124"/>
    <lineage>
        <taxon>Bacteria</taxon>
        <taxon>Bacillati</taxon>
        <taxon>Actinomycetota</taxon>
        <taxon>Actinomycetes</taxon>
        <taxon>Micromonosporales</taxon>
        <taxon>Micromonosporaceae</taxon>
    </lineage>
</organism>
<dbReference type="SUPFAM" id="SSF56784">
    <property type="entry name" value="HAD-like"/>
    <property type="match status" value="1"/>
</dbReference>
<reference evidence="2 3" key="2">
    <citation type="submission" date="2020-03" db="EMBL/GenBank/DDBJ databases">
        <authorList>
            <person name="Ichikawa N."/>
            <person name="Kimura A."/>
            <person name="Kitahashi Y."/>
            <person name="Uohara A."/>
        </authorList>
    </citation>
    <scope>NUCLEOTIDE SEQUENCE [LARGE SCALE GENOMIC DNA]</scope>
    <source>
        <strain evidence="2 3">NBRC 107702</strain>
    </source>
</reference>
<dbReference type="EMBL" id="AP022870">
    <property type="protein sequence ID" value="BCB76630.1"/>
    <property type="molecule type" value="Genomic_DNA"/>
</dbReference>
<dbReference type="Pfam" id="PF00982">
    <property type="entry name" value="Glyco_transf_20"/>
    <property type="match status" value="1"/>
</dbReference>
<evidence type="ECO:0000313" key="3">
    <source>
        <dbReference type="Proteomes" id="UP000502508"/>
    </source>
</evidence>
<proteinExistence type="inferred from homology"/>
<comment type="similarity">
    <text evidence="1">Belongs to the glycosyltransferase 20 family.</text>
</comment>
<dbReference type="InterPro" id="IPR036412">
    <property type="entry name" value="HAD-like_sf"/>
</dbReference>
<protein>
    <submittedName>
        <fullName evidence="2">Uncharacterized protein</fullName>
    </submittedName>
</protein>
<dbReference type="PANTHER" id="PTHR10788:SF106">
    <property type="entry name" value="BCDNA.GH08860"/>
    <property type="match status" value="1"/>
</dbReference>
<evidence type="ECO:0000313" key="2">
    <source>
        <dbReference type="EMBL" id="BCB76630.1"/>
    </source>
</evidence>
<dbReference type="KEGG" id="pfla:Pflav_030400"/>
<dbReference type="Pfam" id="PF00702">
    <property type="entry name" value="Hydrolase"/>
    <property type="match status" value="1"/>
</dbReference>
<dbReference type="InterPro" id="IPR001830">
    <property type="entry name" value="Glyco_trans_20"/>
</dbReference>
<dbReference type="InterPro" id="IPR023214">
    <property type="entry name" value="HAD_sf"/>
</dbReference>
<keyword evidence="3" id="KW-1185">Reference proteome</keyword>
<sequence length="728" mass="79299">MSINTGHLVLLSDRGPVQFVDQAGKLVPAPRPSSVTALLDGVAKARPGRTTWVAPTVAELDARALRSGLFGRLTASLGYEYTPLPVGENEYRGYYDDVGVNILWSILHGIEDQIPVVYSRDDPSGSLAPYRAVNRALAESAVGTAAEAATVAIHDYQLMLAPALVRARRPDTRIIHFSHTPFPTPESLFALPPAIARALVGGMLGADLLGFQRSRWAQRFLDCCAKLGADVDHDRGLVRHRGRVTWVRRYPTPMDVPRLVSRSRSAGAERWALQLRGGDPRRIIARVDRLDPAKNAVRGFQAYGLLLDQDPALAATVRFVACFLPSRERIADYRRYAEQTWAIVDRVNTRHPGSISAHYGDDHERALGLLRTYDVLLVNPVADGLNAVALEGPVVNDRHGAVVLSGEAGSADVLTGAVPLAEPRDVEATADMLRAALGLTPDERLVRARAMTAAVTALRPVEWFEHQMSDVDAIAAGGAPCCPCNRPTRQGATMTVGADRPKGIIFDFDHTLFTFDDSIDWLRVALRRLGRPTDEGTVRVLYDRIEDARGWPEVVAEQRGCQTSPATHRRAILSWFHRAGADAALADALYARVLDPAGWTPYPDVRAALEWLRERRVPVGVVSNVGWDIRPTLAHHGMGDLVDAYVLSCEHGAEKPDVALFRAACDALGLDPEDGLVVGDDPVNDGAAVRIGLRVHLLPSAPRRRRTWLPLLLDLLAHDAPLAASGRG</sequence>
<gene>
    <name evidence="2" type="ORF">Pflav_030400</name>
</gene>
<dbReference type="AlphaFoldDB" id="A0A6F8XS30"/>
<dbReference type="SFLD" id="SFLDG01129">
    <property type="entry name" value="C1.5:_HAD__Beta-PGM__Phosphata"/>
    <property type="match status" value="1"/>
</dbReference>
<dbReference type="SUPFAM" id="SSF53756">
    <property type="entry name" value="UDP-Glycosyltransferase/glycogen phosphorylase"/>
    <property type="match status" value="1"/>
</dbReference>
<dbReference type="GO" id="GO:0005992">
    <property type="term" value="P:trehalose biosynthetic process"/>
    <property type="evidence" value="ECO:0007669"/>
    <property type="project" value="InterPro"/>
</dbReference>
<dbReference type="GO" id="GO:0003825">
    <property type="term" value="F:alpha,alpha-trehalose-phosphate synthase (UDP-forming) activity"/>
    <property type="evidence" value="ECO:0007669"/>
    <property type="project" value="TreeGrafter"/>
</dbReference>
<evidence type="ECO:0000256" key="1">
    <source>
        <dbReference type="ARBA" id="ARBA00008799"/>
    </source>
</evidence>
<reference evidence="2 3" key="1">
    <citation type="submission" date="2020-03" db="EMBL/GenBank/DDBJ databases">
        <title>Whole genome shotgun sequence of Phytohabitans flavus NBRC 107702.</title>
        <authorList>
            <person name="Komaki H."/>
            <person name="Tamura T."/>
        </authorList>
    </citation>
    <scope>NUCLEOTIDE SEQUENCE [LARGE SCALE GENOMIC DNA]</scope>
    <source>
        <strain evidence="2 3">NBRC 107702</strain>
    </source>
</reference>
<dbReference type="PANTHER" id="PTHR10788">
    <property type="entry name" value="TREHALOSE-6-PHOSPHATE SYNTHASE"/>
    <property type="match status" value="1"/>
</dbReference>
<dbReference type="SFLD" id="SFLDS00003">
    <property type="entry name" value="Haloacid_Dehalogenase"/>
    <property type="match status" value="1"/>
</dbReference>
<name>A0A6F8XS30_9ACTN</name>